<dbReference type="AlphaFoldDB" id="A0A8I1ED19"/>
<gene>
    <name evidence="1" type="ORF">JEU22_03825</name>
</gene>
<proteinExistence type="predicted"/>
<name>A0A8I1ED19_PSEPU</name>
<comment type="caution">
    <text evidence="1">The sequence shown here is derived from an EMBL/GenBank/DDBJ whole genome shotgun (WGS) entry which is preliminary data.</text>
</comment>
<accession>A0A8I1ED19</accession>
<sequence length="105" mass="11726">MRQAEGALLQTILIGSATGGIPSFEDKDACFFFQGRNASVEMNKADGRLRVFQKGQVNPFYDSEDLESCVDLDHSWCLSHEVSNEIQRAICQSMRNARKPSVVLD</sequence>
<organism evidence="1 2">
    <name type="scientific">Pseudomonas putida</name>
    <name type="common">Arthrobacter siderocapsulatus</name>
    <dbReference type="NCBI Taxonomy" id="303"/>
    <lineage>
        <taxon>Bacteria</taxon>
        <taxon>Pseudomonadati</taxon>
        <taxon>Pseudomonadota</taxon>
        <taxon>Gammaproteobacteria</taxon>
        <taxon>Pseudomonadales</taxon>
        <taxon>Pseudomonadaceae</taxon>
        <taxon>Pseudomonas</taxon>
    </lineage>
</organism>
<protein>
    <submittedName>
        <fullName evidence="1">Uncharacterized protein</fullName>
    </submittedName>
</protein>
<evidence type="ECO:0000313" key="1">
    <source>
        <dbReference type="EMBL" id="MBI6883033.1"/>
    </source>
</evidence>
<dbReference type="RefSeq" id="WP_198746648.1">
    <property type="nucleotide sequence ID" value="NZ_JAEHTE010000002.1"/>
</dbReference>
<reference evidence="1" key="1">
    <citation type="submission" date="2020-12" db="EMBL/GenBank/DDBJ databases">
        <title>Enhanced detection system for hospital associated transmission using whole genome sequencing surveillance.</title>
        <authorList>
            <person name="Harrison L.H."/>
            <person name="Van Tyne D."/>
            <person name="Marsh J.W."/>
            <person name="Griffith M.P."/>
            <person name="Snyder D.J."/>
            <person name="Cooper V.S."/>
            <person name="Mustapha M."/>
        </authorList>
    </citation>
    <scope>NUCLEOTIDE SEQUENCE</scope>
    <source>
        <strain evidence="1">PSB00042</strain>
    </source>
</reference>
<dbReference type="Proteomes" id="UP000637061">
    <property type="component" value="Unassembled WGS sequence"/>
</dbReference>
<evidence type="ECO:0000313" key="2">
    <source>
        <dbReference type="Proteomes" id="UP000637061"/>
    </source>
</evidence>
<dbReference type="EMBL" id="JAEHTE010000002">
    <property type="protein sequence ID" value="MBI6883033.1"/>
    <property type="molecule type" value="Genomic_DNA"/>
</dbReference>